<organism evidence="1 2">
    <name type="scientific">Desulfomonile tiedjei</name>
    <dbReference type="NCBI Taxonomy" id="2358"/>
    <lineage>
        <taxon>Bacteria</taxon>
        <taxon>Pseudomonadati</taxon>
        <taxon>Thermodesulfobacteriota</taxon>
        <taxon>Desulfomonilia</taxon>
        <taxon>Desulfomonilales</taxon>
        <taxon>Desulfomonilaceae</taxon>
        <taxon>Desulfomonile</taxon>
    </lineage>
</organism>
<name>A0A9D6Z4Q4_9BACT</name>
<accession>A0A9D6Z4Q4</accession>
<evidence type="ECO:0000313" key="2">
    <source>
        <dbReference type="Proteomes" id="UP000807825"/>
    </source>
</evidence>
<evidence type="ECO:0000313" key="1">
    <source>
        <dbReference type="EMBL" id="MBI5248431.1"/>
    </source>
</evidence>
<dbReference type="AlphaFoldDB" id="A0A9D6Z4Q4"/>
<protein>
    <submittedName>
        <fullName evidence="1">Uncharacterized protein</fullName>
    </submittedName>
</protein>
<dbReference type="EMBL" id="JACRDE010000089">
    <property type="protein sequence ID" value="MBI5248431.1"/>
    <property type="molecule type" value="Genomic_DNA"/>
</dbReference>
<dbReference type="Proteomes" id="UP000807825">
    <property type="component" value="Unassembled WGS sequence"/>
</dbReference>
<reference evidence="1" key="1">
    <citation type="submission" date="2020-07" db="EMBL/GenBank/DDBJ databases">
        <title>Huge and variable diversity of episymbiotic CPR bacteria and DPANN archaea in groundwater ecosystems.</title>
        <authorList>
            <person name="He C.Y."/>
            <person name="Keren R."/>
            <person name="Whittaker M."/>
            <person name="Farag I.F."/>
            <person name="Doudna J."/>
            <person name="Cate J.H.D."/>
            <person name="Banfield J.F."/>
        </authorList>
    </citation>
    <scope>NUCLEOTIDE SEQUENCE</scope>
    <source>
        <strain evidence="1">NC_groundwater_1664_Pr3_B-0.1um_52_9</strain>
    </source>
</reference>
<proteinExistence type="predicted"/>
<sequence length="128" mass="14831">MLKRIANILGVAWDGSCREGEPCGDFTNSERQIIDTCFLMPLEESEFIKLNLESQPEALSVKALATTQQWSSLKSFQCDLIRDLRRAAYGREADSLYFAYRADAEPEQVWLSKRSEIKERYPWPGEYR</sequence>
<gene>
    <name evidence="1" type="ORF">HY912_02955</name>
</gene>
<comment type="caution">
    <text evidence="1">The sequence shown here is derived from an EMBL/GenBank/DDBJ whole genome shotgun (WGS) entry which is preliminary data.</text>
</comment>